<keyword evidence="2" id="KW-0479">Metal-binding</keyword>
<dbReference type="SUPFAM" id="SSF57667">
    <property type="entry name" value="beta-beta-alpha zinc fingers"/>
    <property type="match status" value="5"/>
</dbReference>
<dbReference type="OrthoDB" id="7727540at2759"/>
<dbReference type="PANTHER" id="PTHR23226">
    <property type="entry name" value="ZINC FINGER AND SCAN DOMAIN-CONTAINING"/>
    <property type="match status" value="1"/>
</dbReference>
<feature type="domain" description="C2H2-type" evidence="8">
    <location>
        <begin position="245"/>
        <end position="272"/>
    </location>
</feature>
<dbReference type="Proteomes" id="UP001153620">
    <property type="component" value="Chromosome 4"/>
</dbReference>
<feature type="domain" description="C2H2-type" evidence="8">
    <location>
        <begin position="77"/>
        <end position="100"/>
    </location>
</feature>
<keyword evidence="4 7" id="KW-0863">Zinc-finger</keyword>
<evidence type="ECO:0000256" key="1">
    <source>
        <dbReference type="ARBA" id="ARBA00004123"/>
    </source>
</evidence>
<organism evidence="9 10">
    <name type="scientific">Chironomus riparius</name>
    <dbReference type="NCBI Taxonomy" id="315576"/>
    <lineage>
        <taxon>Eukaryota</taxon>
        <taxon>Metazoa</taxon>
        <taxon>Ecdysozoa</taxon>
        <taxon>Arthropoda</taxon>
        <taxon>Hexapoda</taxon>
        <taxon>Insecta</taxon>
        <taxon>Pterygota</taxon>
        <taxon>Neoptera</taxon>
        <taxon>Endopterygota</taxon>
        <taxon>Diptera</taxon>
        <taxon>Nematocera</taxon>
        <taxon>Chironomoidea</taxon>
        <taxon>Chironomidae</taxon>
        <taxon>Chironominae</taxon>
        <taxon>Chironomus</taxon>
    </lineage>
</organism>
<keyword evidence="10" id="KW-1185">Reference proteome</keyword>
<feature type="domain" description="C2H2-type" evidence="8">
    <location>
        <begin position="105"/>
        <end position="133"/>
    </location>
</feature>
<evidence type="ECO:0000256" key="5">
    <source>
        <dbReference type="ARBA" id="ARBA00022833"/>
    </source>
</evidence>
<dbReference type="GO" id="GO:0005634">
    <property type="term" value="C:nucleus"/>
    <property type="evidence" value="ECO:0007669"/>
    <property type="project" value="UniProtKB-SubCell"/>
</dbReference>
<feature type="domain" description="C2H2-type" evidence="8">
    <location>
        <begin position="216"/>
        <end position="244"/>
    </location>
</feature>
<proteinExistence type="predicted"/>
<evidence type="ECO:0000256" key="2">
    <source>
        <dbReference type="ARBA" id="ARBA00022723"/>
    </source>
</evidence>
<sequence length="365" mass="43468">MSRKISDFFKVEPKSSETKINNKKLKNQMTAKTENSLNLRECRVKLDDIRNDQKISKIKLFDEILTKTKSSTKFKDYKCNICGKTLSTNQNLKRHIENIHQISAFGCTICSNSFMTQNYLNQHIKTEHLVGKNEYFECDFDGKIFNKKTNFVSHMNLHLSLVKCEICHKMISVQYIYNHRKNVHAIDCKYQCKICLKSFKSINYLRNHKKIHDKKYKCEICDKKFIYQGLLKTHVTLLHESEKSFECKICNKKFNLKVLWKKHQKVHEIYRSKPFKCEKCDFATDNKRYFKKHQIFHNRQDKKFLAMKNPLQCEKCKIFCRDSKALNGHKLNVHPKVLFQCDLCAKFIKVKKSVISHMKVHFLKN</sequence>
<protein>
    <recommendedName>
        <fullName evidence="8">C2H2-type domain-containing protein</fullName>
    </recommendedName>
</protein>
<evidence type="ECO:0000256" key="3">
    <source>
        <dbReference type="ARBA" id="ARBA00022737"/>
    </source>
</evidence>
<dbReference type="InterPro" id="IPR013087">
    <property type="entry name" value="Znf_C2H2_type"/>
</dbReference>
<keyword evidence="6" id="KW-0539">Nucleus</keyword>
<dbReference type="EMBL" id="OU895880">
    <property type="protein sequence ID" value="CAG9811322.1"/>
    <property type="molecule type" value="Genomic_DNA"/>
</dbReference>
<reference evidence="9" key="2">
    <citation type="submission" date="2022-10" db="EMBL/GenBank/DDBJ databases">
        <authorList>
            <consortium name="ENA_rothamsted_submissions"/>
            <consortium name="culmorum"/>
            <person name="King R."/>
        </authorList>
    </citation>
    <scope>NUCLEOTIDE SEQUENCE</scope>
</reference>
<dbReference type="FunFam" id="3.30.160.60:FF:000446">
    <property type="entry name" value="Zinc finger protein"/>
    <property type="match status" value="1"/>
</dbReference>
<dbReference type="Pfam" id="PF00096">
    <property type="entry name" value="zf-C2H2"/>
    <property type="match status" value="3"/>
</dbReference>
<dbReference type="Gene3D" id="3.30.160.60">
    <property type="entry name" value="Classic Zinc Finger"/>
    <property type="match status" value="6"/>
</dbReference>
<evidence type="ECO:0000256" key="6">
    <source>
        <dbReference type="ARBA" id="ARBA00023242"/>
    </source>
</evidence>
<feature type="domain" description="C2H2-type" evidence="8">
    <location>
        <begin position="190"/>
        <end position="217"/>
    </location>
</feature>
<feature type="domain" description="C2H2-type" evidence="8">
    <location>
        <begin position="275"/>
        <end position="302"/>
    </location>
</feature>
<dbReference type="PANTHER" id="PTHR23226:SF416">
    <property type="entry name" value="FI01424P"/>
    <property type="match status" value="1"/>
</dbReference>
<comment type="subcellular location">
    <subcellularLocation>
        <location evidence="1">Nucleus</location>
    </subcellularLocation>
</comment>
<dbReference type="GO" id="GO:0000981">
    <property type="term" value="F:DNA-binding transcription factor activity, RNA polymerase II-specific"/>
    <property type="evidence" value="ECO:0007669"/>
    <property type="project" value="TreeGrafter"/>
</dbReference>
<accession>A0A9N9S5L4</accession>
<reference evidence="9" key="1">
    <citation type="submission" date="2022-01" db="EMBL/GenBank/DDBJ databases">
        <authorList>
            <person name="King R."/>
        </authorList>
    </citation>
    <scope>NUCLEOTIDE SEQUENCE</scope>
</reference>
<dbReference type="PROSITE" id="PS00028">
    <property type="entry name" value="ZINC_FINGER_C2H2_1"/>
    <property type="match status" value="6"/>
</dbReference>
<dbReference type="GO" id="GO:0008270">
    <property type="term" value="F:zinc ion binding"/>
    <property type="evidence" value="ECO:0007669"/>
    <property type="project" value="UniProtKB-KW"/>
</dbReference>
<dbReference type="AlphaFoldDB" id="A0A9N9S5L4"/>
<keyword evidence="3" id="KW-0677">Repeat</keyword>
<dbReference type="SMART" id="SM00355">
    <property type="entry name" value="ZnF_C2H2"/>
    <property type="match status" value="10"/>
</dbReference>
<evidence type="ECO:0000259" key="8">
    <source>
        <dbReference type="PROSITE" id="PS50157"/>
    </source>
</evidence>
<evidence type="ECO:0000313" key="10">
    <source>
        <dbReference type="Proteomes" id="UP001153620"/>
    </source>
</evidence>
<evidence type="ECO:0000256" key="7">
    <source>
        <dbReference type="PROSITE-ProRule" id="PRU00042"/>
    </source>
</evidence>
<dbReference type="PROSITE" id="PS50157">
    <property type="entry name" value="ZINC_FINGER_C2H2_2"/>
    <property type="match status" value="7"/>
</dbReference>
<dbReference type="GO" id="GO:0000978">
    <property type="term" value="F:RNA polymerase II cis-regulatory region sequence-specific DNA binding"/>
    <property type="evidence" value="ECO:0007669"/>
    <property type="project" value="TreeGrafter"/>
</dbReference>
<gene>
    <name evidence="9" type="ORF">CHIRRI_LOCUS14131</name>
</gene>
<evidence type="ECO:0000256" key="4">
    <source>
        <dbReference type="ARBA" id="ARBA00022771"/>
    </source>
</evidence>
<dbReference type="Pfam" id="PF13912">
    <property type="entry name" value="zf-C2H2_6"/>
    <property type="match status" value="2"/>
</dbReference>
<evidence type="ECO:0000313" key="9">
    <source>
        <dbReference type="EMBL" id="CAG9811322.1"/>
    </source>
</evidence>
<dbReference type="InterPro" id="IPR036236">
    <property type="entry name" value="Znf_C2H2_sf"/>
</dbReference>
<name>A0A9N9S5L4_9DIPT</name>
<keyword evidence="5" id="KW-0862">Zinc</keyword>
<feature type="domain" description="C2H2-type" evidence="8">
    <location>
        <begin position="339"/>
        <end position="365"/>
    </location>
</feature>